<evidence type="ECO:0000259" key="4">
    <source>
        <dbReference type="Pfam" id="PF10531"/>
    </source>
</evidence>
<feature type="domain" description="Soluble ligand binding" evidence="4">
    <location>
        <begin position="113"/>
        <end position="161"/>
    </location>
</feature>
<dbReference type="InterPro" id="IPR019554">
    <property type="entry name" value="Soluble_ligand-bd"/>
</dbReference>
<sequence>MLRAFRLIAIIALLVLSGCASQPKVDERFVEALNAPYRLDAGDRLRVVVFEQPDLTNTYIVDAAGNLSMPLIGDVRARYLTTPELEQAITAQLRNGFLRNPSVSVQVDTYRPFFILGEVNQPGQYPYVAGLTAQTAVAVGGGFTARATRDMVRISRQYNGTIVEARIPIDHPIRPGDTIYVLERWF</sequence>
<dbReference type="AlphaFoldDB" id="A0AAW9RTS2"/>
<proteinExistence type="predicted"/>
<evidence type="ECO:0000256" key="1">
    <source>
        <dbReference type="ARBA" id="ARBA00022729"/>
    </source>
</evidence>
<keyword evidence="1 2" id="KW-0732">Signal</keyword>
<dbReference type="PROSITE" id="PS51257">
    <property type="entry name" value="PROKAR_LIPOPROTEIN"/>
    <property type="match status" value="1"/>
</dbReference>
<dbReference type="Proteomes" id="UP001378188">
    <property type="component" value="Unassembled WGS sequence"/>
</dbReference>
<dbReference type="PANTHER" id="PTHR33619:SF3">
    <property type="entry name" value="POLYSACCHARIDE EXPORT PROTEIN GFCE-RELATED"/>
    <property type="match status" value="1"/>
</dbReference>
<dbReference type="Pfam" id="PF02563">
    <property type="entry name" value="Poly_export"/>
    <property type="match status" value="1"/>
</dbReference>
<dbReference type="RefSeq" id="WP_340331426.1">
    <property type="nucleotide sequence ID" value="NZ_JAZHOF010000008.1"/>
</dbReference>
<name>A0AAW9RTS2_9HYPH</name>
<evidence type="ECO:0000259" key="3">
    <source>
        <dbReference type="Pfam" id="PF02563"/>
    </source>
</evidence>
<comment type="caution">
    <text evidence="5">The sequence shown here is derived from an EMBL/GenBank/DDBJ whole genome shotgun (WGS) entry which is preliminary data.</text>
</comment>
<dbReference type="InterPro" id="IPR003715">
    <property type="entry name" value="Poly_export_N"/>
</dbReference>
<feature type="signal peptide" evidence="2">
    <location>
        <begin position="1"/>
        <end position="20"/>
    </location>
</feature>
<keyword evidence="6" id="KW-1185">Reference proteome</keyword>
<evidence type="ECO:0000313" key="6">
    <source>
        <dbReference type="Proteomes" id="UP001378188"/>
    </source>
</evidence>
<dbReference type="Gene3D" id="3.10.560.10">
    <property type="entry name" value="Outer membrane lipoprotein wza domain like"/>
    <property type="match status" value="1"/>
</dbReference>
<reference evidence="5 6" key="1">
    <citation type="submission" date="2024-02" db="EMBL/GenBank/DDBJ databases">
        <title>Genome analysis and characterization of Microbaculum marinisediminis sp. nov., isolated from marine sediment.</title>
        <authorList>
            <person name="Du Z.-J."/>
            <person name="Ye Y.-Q."/>
            <person name="Zhang Z.-R."/>
            <person name="Yuan S.-M."/>
            <person name="Zhang X.-Y."/>
        </authorList>
    </citation>
    <scope>NUCLEOTIDE SEQUENCE [LARGE SCALE GENOMIC DNA]</scope>
    <source>
        <strain evidence="5 6">SDUM1044001</strain>
    </source>
</reference>
<organism evidence="5 6">
    <name type="scientific">Microbaculum marinum</name>
    <dbReference type="NCBI Taxonomy" id="1764581"/>
    <lineage>
        <taxon>Bacteria</taxon>
        <taxon>Pseudomonadati</taxon>
        <taxon>Pseudomonadota</taxon>
        <taxon>Alphaproteobacteria</taxon>
        <taxon>Hyphomicrobiales</taxon>
        <taxon>Tepidamorphaceae</taxon>
        <taxon>Microbaculum</taxon>
    </lineage>
</organism>
<feature type="chain" id="PRO_5043925671" evidence="2">
    <location>
        <begin position="21"/>
        <end position="186"/>
    </location>
</feature>
<dbReference type="InterPro" id="IPR049712">
    <property type="entry name" value="Poly_export"/>
</dbReference>
<dbReference type="PANTHER" id="PTHR33619">
    <property type="entry name" value="POLYSACCHARIDE EXPORT PROTEIN GFCE-RELATED"/>
    <property type="match status" value="1"/>
</dbReference>
<dbReference type="Gene3D" id="3.30.1950.10">
    <property type="entry name" value="wza like domain"/>
    <property type="match status" value="1"/>
</dbReference>
<dbReference type="EMBL" id="JAZHOF010000008">
    <property type="protein sequence ID" value="MEJ8573728.1"/>
    <property type="molecule type" value="Genomic_DNA"/>
</dbReference>
<dbReference type="GO" id="GO:0015159">
    <property type="term" value="F:polysaccharide transmembrane transporter activity"/>
    <property type="evidence" value="ECO:0007669"/>
    <property type="project" value="InterPro"/>
</dbReference>
<gene>
    <name evidence="5" type="ORF">V3328_19715</name>
</gene>
<feature type="domain" description="Polysaccharide export protein N-terminal" evidence="3">
    <location>
        <begin position="34"/>
        <end position="107"/>
    </location>
</feature>
<protein>
    <submittedName>
        <fullName evidence="5">Polysaccharide biosynthesis/export family protein</fullName>
    </submittedName>
</protein>
<accession>A0AAW9RTS2</accession>
<dbReference type="Pfam" id="PF10531">
    <property type="entry name" value="SLBB"/>
    <property type="match status" value="1"/>
</dbReference>
<evidence type="ECO:0000256" key="2">
    <source>
        <dbReference type="SAM" id="SignalP"/>
    </source>
</evidence>
<evidence type="ECO:0000313" key="5">
    <source>
        <dbReference type="EMBL" id="MEJ8573728.1"/>
    </source>
</evidence>